<feature type="compositionally biased region" description="Basic residues" evidence="1">
    <location>
        <begin position="20"/>
        <end position="29"/>
    </location>
</feature>
<feature type="region of interest" description="Disordered" evidence="1">
    <location>
        <begin position="1"/>
        <end position="55"/>
    </location>
</feature>
<name>A0AAW0ZM75_9HYME</name>
<gene>
    <name evidence="2" type="ORF">QLX08_008348</name>
</gene>
<accession>A0AAW0ZM75</accession>
<proteinExistence type="predicted"/>
<evidence type="ECO:0000256" key="1">
    <source>
        <dbReference type="SAM" id="MobiDB-lite"/>
    </source>
</evidence>
<dbReference type="Proteomes" id="UP001432146">
    <property type="component" value="Unassembled WGS sequence"/>
</dbReference>
<organism evidence="2 3">
    <name type="scientific">Tetragonisca angustula</name>
    <dbReference type="NCBI Taxonomy" id="166442"/>
    <lineage>
        <taxon>Eukaryota</taxon>
        <taxon>Metazoa</taxon>
        <taxon>Ecdysozoa</taxon>
        <taxon>Arthropoda</taxon>
        <taxon>Hexapoda</taxon>
        <taxon>Insecta</taxon>
        <taxon>Pterygota</taxon>
        <taxon>Neoptera</taxon>
        <taxon>Endopterygota</taxon>
        <taxon>Hymenoptera</taxon>
        <taxon>Apocrita</taxon>
        <taxon>Aculeata</taxon>
        <taxon>Apoidea</taxon>
        <taxon>Anthophila</taxon>
        <taxon>Apidae</taxon>
        <taxon>Tetragonisca</taxon>
    </lineage>
</organism>
<evidence type="ECO:0000313" key="2">
    <source>
        <dbReference type="EMBL" id="KAK9298274.1"/>
    </source>
</evidence>
<reference evidence="2 3" key="1">
    <citation type="submission" date="2024-05" db="EMBL/GenBank/DDBJ databases">
        <title>The nuclear and mitochondrial genome assemblies of Tetragonisca angustula (Apidae: Meliponini), a tiny yet remarkable pollinator in the Neotropics.</title>
        <authorList>
            <person name="Ferrari R."/>
            <person name="Ricardo P.C."/>
            <person name="Dias F.C."/>
            <person name="Araujo N.S."/>
            <person name="Soares D.O."/>
            <person name="Zhou Q.-S."/>
            <person name="Zhu C.-D."/>
            <person name="Coutinho L."/>
            <person name="Airas M.C."/>
            <person name="Batista T.M."/>
        </authorList>
    </citation>
    <scope>NUCLEOTIDE SEQUENCE [LARGE SCALE GENOMIC DNA]</scope>
    <source>
        <strain evidence="2">ASF017062</strain>
        <tissue evidence="2">Abdomen</tissue>
    </source>
</reference>
<comment type="caution">
    <text evidence="2">The sequence shown here is derived from an EMBL/GenBank/DDBJ whole genome shotgun (WGS) entry which is preliminary data.</text>
</comment>
<protein>
    <submittedName>
        <fullName evidence="2">Uncharacterized protein</fullName>
    </submittedName>
</protein>
<sequence>MTSKGSLSPHSVKKFSELRRQRRGNAKKKQYPDKPGGREGPGLVANKDTTTTSSNKVSGYFKAIKDDQDIISPGSTRMRRLRDLGRPSEVVSPLWSHQTEWQIAKDEGIIHLEVAKEAHAEYFRSNQRSRKYIGWK</sequence>
<keyword evidence="3" id="KW-1185">Reference proteome</keyword>
<dbReference type="AlphaFoldDB" id="A0AAW0ZM75"/>
<dbReference type="EMBL" id="JAWNGG020000177">
    <property type="protein sequence ID" value="KAK9298274.1"/>
    <property type="molecule type" value="Genomic_DNA"/>
</dbReference>
<evidence type="ECO:0000313" key="3">
    <source>
        <dbReference type="Proteomes" id="UP001432146"/>
    </source>
</evidence>